<accession>A0ABU4DV31</accession>
<keyword evidence="10" id="KW-1185">Reference proteome</keyword>
<evidence type="ECO:0000256" key="2">
    <source>
        <dbReference type="ARBA" id="ARBA00008806"/>
    </source>
</evidence>
<dbReference type="InterPro" id="IPR003688">
    <property type="entry name" value="TraG/VirD4"/>
</dbReference>
<sequence>MIVNYKLFMVRWCLALLVFWVTVFFTMLGQGIFAAAFFLVGSGLVYLFKDSRPQVRHSAHFAHKAEIAPLTRGVFEGDGVMVGFAYKKPLVVRPGTAGKKELGHFLWVGPSRSGKGLSIASNLYNWEGSAIVVDIKGEIAEQTAGYRRDVLGQDVFILNPSGGESSHQFDPFRELETDEQIFSAAIGFMQPDKDGANAIFAQRASAALAALIKAAKVSGVPTVSFLDSMIYQPHGLKGTALRLQALRDPQVTRWLNSFLGKDPDQMDWDEADGDRFLNNSWQRLRTAASFLITPGVKHMTGGSDFMAADIVDRPTTVYLVFRESELTLNLALFNLVIDAIFRSIMRRYDLNPSLEGQKILTVFDEAFRATPNLLAEYAGTVAGRGIYLCIYIQSLAQLGDIWGKEGRTVIMENAHTKVFLPAVDRSDDDREGTSSFVSASCGKYMMEDRGQSKEEHGKELNTEVRMTERELISASEFAMLGAGKSIILCNDFPPILAHRLEPWRFAEHGRAQQCPAPSPTGRSGTGPPVTTGAPQAEPEADAQAQGEPVPETPATAGRAPEVGAKAAVVSPATTPVNPPPAEAGTGKDSAPIPAPDAISPVLPASLPASPVSASQAIVSLNVNAGDQDDDIDRGVF</sequence>
<protein>
    <submittedName>
        <fullName evidence="9">Type IV secretory system conjugative DNA transfer family protein</fullName>
    </submittedName>
</protein>
<evidence type="ECO:0000256" key="7">
    <source>
        <dbReference type="SAM" id="MobiDB-lite"/>
    </source>
</evidence>
<dbReference type="CDD" id="cd01127">
    <property type="entry name" value="TrwB_TraG_TraD_VirD4"/>
    <property type="match status" value="1"/>
</dbReference>
<feature type="compositionally biased region" description="Low complexity" evidence="7">
    <location>
        <begin position="588"/>
        <end position="598"/>
    </location>
</feature>
<dbReference type="Pfam" id="PF02534">
    <property type="entry name" value="T4SS-DNA_transf"/>
    <property type="match status" value="2"/>
</dbReference>
<feature type="region of interest" description="Disordered" evidence="7">
    <location>
        <begin position="509"/>
        <end position="598"/>
    </location>
</feature>
<keyword evidence="5 8" id="KW-1133">Transmembrane helix</keyword>
<keyword evidence="3" id="KW-1003">Cell membrane</keyword>
<keyword evidence="6 8" id="KW-0472">Membrane</keyword>
<organism evidence="9 10">
    <name type="scientific">Deinococcus arenicola</name>
    <dbReference type="NCBI Taxonomy" id="2994950"/>
    <lineage>
        <taxon>Bacteria</taxon>
        <taxon>Thermotogati</taxon>
        <taxon>Deinococcota</taxon>
        <taxon>Deinococci</taxon>
        <taxon>Deinococcales</taxon>
        <taxon>Deinococcaceae</taxon>
        <taxon>Deinococcus</taxon>
    </lineage>
</organism>
<proteinExistence type="inferred from homology"/>
<gene>
    <name evidence="9" type="ORF">ORD21_17025</name>
</gene>
<comment type="caution">
    <text evidence="9">The sequence shown here is derived from an EMBL/GenBank/DDBJ whole genome shotgun (WGS) entry which is preliminary data.</text>
</comment>
<dbReference type="InterPro" id="IPR027417">
    <property type="entry name" value="P-loop_NTPase"/>
</dbReference>
<dbReference type="PANTHER" id="PTHR37937:SF1">
    <property type="entry name" value="CONJUGATIVE TRANSFER: DNA TRANSPORT"/>
    <property type="match status" value="1"/>
</dbReference>
<name>A0ABU4DV31_9DEIO</name>
<evidence type="ECO:0000313" key="10">
    <source>
        <dbReference type="Proteomes" id="UP001276150"/>
    </source>
</evidence>
<evidence type="ECO:0000256" key="4">
    <source>
        <dbReference type="ARBA" id="ARBA00022692"/>
    </source>
</evidence>
<dbReference type="SUPFAM" id="SSF52540">
    <property type="entry name" value="P-loop containing nucleoside triphosphate hydrolases"/>
    <property type="match status" value="1"/>
</dbReference>
<dbReference type="PANTHER" id="PTHR37937">
    <property type="entry name" value="CONJUGATIVE TRANSFER: DNA TRANSPORT"/>
    <property type="match status" value="1"/>
</dbReference>
<dbReference type="RefSeq" id="WP_317641655.1">
    <property type="nucleotide sequence ID" value="NZ_JAPMIV010000056.1"/>
</dbReference>
<reference evidence="9 10" key="1">
    <citation type="submission" date="2022-11" db="EMBL/GenBank/DDBJ databases">
        <title>Deinococcus ZS9-10, Low Temperature and Draught-tolerating, UV-resistant Bacteria from Continental Antarctica.</title>
        <authorList>
            <person name="Cheng L."/>
        </authorList>
    </citation>
    <scope>NUCLEOTIDE SEQUENCE [LARGE SCALE GENOMIC DNA]</scope>
    <source>
        <strain evidence="9 10">ZS9-10</strain>
    </source>
</reference>
<comment type="subcellular location">
    <subcellularLocation>
        <location evidence="1">Cell membrane</location>
        <topology evidence="1">Multi-pass membrane protein</topology>
    </subcellularLocation>
</comment>
<evidence type="ECO:0000256" key="8">
    <source>
        <dbReference type="SAM" id="Phobius"/>
    </source>
</evidence>
<feature type="transmembrane region" description="Helical" evidence="8">
    <location>
        <begin position="7"/>
        <end position="25"/>
    </location>
</feature>
<dbReference type="Proteomes" id="UP001276150">
    <property type="component" value="Unassembled WGS sequence"/>
</dbReference>
<evidence type="ECO:0000256" key="6">
    <source>
        <dbReference type="ARBA" id="ARBA00023136"/>
    </source>
</evidence>
<dbReference type="Gene3D" id="3.40.50.300">
    <property type="entry name" value="P-loop containing nucleotide triphosphate hydrolases"/>
    <property type="match status" value="1"/>
</dbReference>
<evidence type="ECO:0000256" key="5">
    <source>
        <dbReference type="ARBA" id="ARBA00022989"/>
    </source>
</evidence>
<dbReference type="EMBL" id="JAPMIV010000056">
    <property type="protein sequence ID" value="MDV6376300.1"/>
    <property type="molecule type" value="Genomic_DNA"/>
</dbReference>
<keyword evidence="4 8" id="KW-0812">Transmembrane</keyword>
<evidence type="ECO:0000256" key="3">
    <source>
        <dbReference type="ARBA" id="ARBA00022475"/>
    </source>
</evidence>
<evidence type="ECO:0000256" key="1">
    <source>
        <dbReference type="ARBA" id="ARBA00004651"/>
    </source>
</evidence>
<dbReference type="InterPro" id="IPR051539">
    <property type="entry name" value="T4SS-coupling_protein"/>
</dbReference>
<evidence type="ECO:0000313" key="9">
    <source>
        <dbReference type="EMBL" id="MDV6376300.1"/>
    </source>
</evidence>
<comment type="similarity">
    <text evidence="2">Belongs to the VirD4/TraG family.</text>
</comment>
<feature type="compositionally biased region" description="Low complexity" evidence="7">
    <location>
        <begin position="519"/>
        <end position="548"/>
    </location>
</feature>